<feature type="transmembrane region" description="Helical" evidence="6">
    <location>
        <begin position="158"/>
        <end position="179"/>
    </location>
</feature>
<dbReference type="GO" id="GO:0051539">
    <property type="term" value="F:4 iron, 4 sulfur cluster binding"/>
    <property type="evidence" value="ECO:0007669"/>
    <property type="project" value="UniProtKB-KW"/>
</dbReference>
<keyword evidence="6" id="KW-1133">Transmembrane helix</keyword>
<dbReference type="GO" id="GO:0005886">
    <property type="term" value="C:plasma membrane"/>
    <property type="evidence" value="ECO:0007669"/>
    <property type="project" value="TreeGrafter"/>
</dbReference>
<dbReference type="Gene3D" id="1.20.950.20">
    <property type="entry name" value="Transmembrane di-heme cytochromes, Chain C"/>
    <property type="match status" value="1"/>
</dbReference>
<keyword evidence="3" id="KW-0560">Oxidoreductase</keyword>
<keyword evidence="4" id="KW-0408">Iron</keyword>
<evidence type="ECO:0000256" key="4">
    <source>
        <dbReference type="ARBA" id="ARBA00023004"/>
    </source>
</evidence>
<name>A0A401FZH4_9BACT</name>
<dbReference type="OrthoDB" id="9794954at2"/>
<dbReference type="PROSITE" id="PS00198">
    <property type="entry name" value="4FE4S_FER_1"/>
    <property type="match status" value="1"/>
</dbReference>
<reference evidence="9" key="2">
    <citation type="submission" date="2019-01" db="EMBL/GenBank/DDBJ databases">
        <title>Genome sequence of Desulfonema ishimotonii strain Tokyo 01.</title>
        <authorList>
            <person name="Fukui M."/>
        </authorList>
    </citation>
    <scope>NUCLEOTIDE SEQUENCE [LARGE SCALE GENOMIC DNA]</scope>
    <source>
        <strain evidence="9">Tokyo 01</strain>
    </source>
</reference>
<protein>
    <submittedName>
        <fullName evidence="8">Heterodisulfide reductase</fullName>
    </submittedName>
</protein>
<evidence type="ECO:0000313" key="9">
    <source>
        <dbReference type="Proteomes" id="UP000288096"/>
    </source>
</evidence>
<feature type="transmembrane region" description="Helical" evidence="6">
    <location>
        <begin position="303"/>
        <end position="322"/>
    </location>
</feature>
<dbReference type="EMBL" id="BEXT01000001">
    <property type="protein sequence ID" value="GBC62392.1"/>
    <property type="molecule type" value="Genomic_DNA"/>
</dbReference>
<evidence type="ECO:0000259" key="7">
    <source>
        <dbReference type="PROSITE" id="PS51379"/>
    </source>
</evidence>
<dbReference type="PANTHER" id="PTHR43255:SF1">
    <property type="entry name" value="IRON-SULFUR-BINDING OXIDOREDUCTASE FADF-RELATED"/>
    <property type="match status" value="1"/>
</dbReference>
<dbReference type="GO" id="GO:0016491">
    <property type="term" value="F:oxidoreductase activity"/>
    <property type="evidence" value="ECO:0007669"/>
    <property type="project" value="UniProtKB-KW"/>
</dbReference>
<evidence type="ECO:0000313" key="8">
    <source>
        <dbReference type="EMBL" id="GBC62392.1"/>
    </source>
</evidence>
<keyword evidence="5" id="KW-0411">Iron-sulfur</keyword>
<keyword evidence="2" id="KW-0479">Metal-binding</keyword>
<dbReference type="GO" id="GO:0046872">
    <property type="term" value="F:metal ion binding"/>
    <property type="evidence" value="ECO:0007669"/>
    <property type="project" value="UniProtKB-KW"/>
</dbReference>
<dbReference type="InterPro" id="IPR009051">
    <property type="entry name" value="Helical_ferredxn"/>
</dbReference>
<dbReference type="InterPro" id="IPR036197">
    <property type="entry name" value="NarG-like_sf"/>
</dbReference>
<evidence type="ECO:0000256" key="2">
    <source>
        <dbReference type="ARBA" id="ARBA00022723"/>
    </source>
</evidence>
<dbReference type="PROSITE" id="PS51379">
    <property type="entry name" value="4FE4S_FER_2"/>
    <property type="match status" value="1"/>
</dbReference>
<sequence length="396" mass="44108">MEKQHLVEPDLEFIAQVMKQGGDSFKNCYQCATCSVVCSLSPDNRPFPRKEMLAVSWGLKARLLADPDIWLCHQCGDCSARCPRGAAPGDVLAAVRSCVISEYATPRFWAKAVNDPGKLPWLIALPVLIFLVPGLLTGLLDFTPSGDAVVHSKFFSTWLVDMIFVPLAAAMLISFGASLRKFLNDMHRNAVMEKRTDDADIDFTGFFRALIRTLPGIFRHDNFSKCSENRERAVSHLMVFFGFGGLFITTVVIFILLYVFQIHGPFSQLNPLKWLANIAGVLLITGAVLMIKKRLSQADRKTVYGDWYLIGLVSGLGISGMLTEITRLANAAGLSYSLYIVHLVFVFHLIAFLPCSKFAHIAYRTVAMAYTRYIQEKEIGEPENQPDTPVFSRSGH</sequence>
<dbReference type="InterPro" id="IPR017896">
    <property type="entry name" value="4Fe4S_Fe-S-bd"/>
</dbReference>
<reference evidence="9" key="1">
    <citation type="submission" date="2017-11" db="EMBL/GenBank/DDBJ databases">
        <authorList>
            <person name="Watanabe M."/>
            <person name="Kojima H."/>
        </authorList>
    </citation>
    <scope>NUCLEOTIDE SEQUENCE [LARGE SCALE GENOMIC DNA]</scope>
    <source>
        <strain evidence="9">Tokyo 01</strain>
    </source>
</reference>
<dbReference type="Gene3D" id="1.10.1060.10">
    <property type="entry name" value="Alpha-helical ferredoxin"/>
    <property type="match status" value="1"/>
</dbReference>
<evidence type="ECO:0000256" key="3">
    <source>
        <dbReference type="ARBA" id="ARBA00023002"/>
    </source>
</evidence>
<feature type="transmembrane region" description="Helical" evidence="6">
    <location>
        <begin position="272"/>
        <end position="291"/>
    </location>
</feature>
<dbReference type="InterPro" id="IPR017900">
    <property type="entry name" value="4Fe4S_Fe_S_CS"/>
</dbReference>
<dbReference type="SUPFAM" id="SSF103501">
    <property type="entry name" value="Respiratory nitrate reductase 1 gamma chain"/>
    <property type="match status" value="1"/>
</dbReference>
<feature type="domain" description="4Fe-4S ferredoxin-type" evidence="7">
    <location>
        <begin position="61"/>
        <end position="92"/>
    </location>
</feature>
<keyword evidence="9" id="KW-1185">Reference proteome</keyword>
<evidence type="ECO:0000256" key="6">
    <source>
        <dbReference type="SAM" id="Phobius"/>
    </source>
</evidence>
<evidence type="ECO:0000256" key="1">
    <source>
        <dbReference type="ARBA" id="ARBA00022485"/>
    </source>
</evidence>
<dbReference type="Pfam" id="PF13183">
    <property type="entry name" value="Fer4_8"/>
    <property type="match status" value="1"/>
</dbReference>
<keyword evidence="6" id="KW-0472">Membrane</keyword>
<feature type="transmembrane region" description="Helical" evidence="6">
    <location>
        <begin position="237"/>
        <end position="260"/>
    </location>
</feature>
<keyword evidence="1" id="KW-0004">4Fe-4S</keyword>
<dbReference type="InterPro" id="IPR051460">
    <property type="entry name" value="HdrC_iron-sulfur_subunit"/>
</dbReference>
<accession>A0A401FZH4</accession>
<dbReference type="PANTHER" id="PTHR43255">
    <property type="entry name" value="IRON-SULFUR-BINDING OXIDOREDUCTASE FADF-RELATED-RELATED"/>
    <property type="match status" value="1"/>
</dbReference>
<dbReference type="NCBIfam" id="NF038018">
    <property type="entry name" value="qmoC"/>
    <property type="match status" value="1"/>
</dbReference>
<dbReference type="AlphaFoldDB" id="A0A401FZH4"/>
<comment type="caution">
    <text evidence="8">The sequence shown here is derived from an EMBL/GenBank/DDBJ whole genome shotgun (WGS) entry which is preliminary data.</text>
</comment>
<proteinExistence type="predicted"/>
<keyword evidence="6" id="KW-0812">Transmembrane</keyword>
<gene>
    <name evidence="8" type="ORF">DENIS_3364</name>
</gene>
<dbReference type="RefSeq" id="WP_124329563.1">
    <property type="nucleotide sequence ID" value="NZ_BEXT01000001.1"/>
</dbReference>
<feature type="transmembrane region" description="Helical" evidence="6">
    <location>
        <begin position="119"/>
        <end position="138"/>
    </location>
</feature>
<organism evidence="8 9">
    <name type="scientific">Desulfonema ishimotonii</name>
    <dbReference type="NCBI Taxonomy" id="45657"/>
    <lineage>
        <taxon>Bacteria</taxon>
        <taxon>Pseudomonadati</taxon>
        <taxon>Thermodesulfobacteriota</taxon>
        <taxon>Desulfobacteria</taxon>
        <taxon>Desulfobacterales</taxon>
        <taxon>Desulfococcaceae</taxon>
        <taxon>Desulfonema</taxon>
    </lineage>
</organism>
<feature type="transmembrane region" description="Helical" evidence="6">
    <location>
        <begin position="334"/>
        <end position="355"/>
    </location>
</feature>
<evidence type="ECO:0000256" key="5">
    <source>
        <dbReference type="ARBA" id="ARBA00023014"/>
    </source>
</evidence>
<dbReference type="Proteomes" id="UP000288096">
    <property type="component" value="Unassembled WGS sequence"/>
</dbReference>
<dbReference type="SUPFAM" id="SSF46548">
    <property type="entry name" value="alpha-helical ferredoxin"/>
    <property type="match status" value="1"/>
</dbReference>